<evidence type="ECO:0000313" key="3">
    <source>
        <dbReference type="Proteomes" id="UP001595821"/>
    </source>
</evidence>
<name>A0ABD5NVQ3_9EURY</name>
<dbReference type="AlphaFoldDB" id="A0ABD5NVQ3"/>
<dbReference type="Proteomes" id="UP001595821">
    <property type="component" value="Unassembled WGS sequence"/>
</dbReference>
<keyword evidence="1" id="KW-1133">Transmembrane helix</keyword>
<evidence type="ECO:0000256" key="1">
    <source>
        <dbReference type="SAM" id="Phobius"/>
    </source>
</evidence>
<gene>
    <name evidence="2" type="ORF">ACFOZ7_01610</name>
</gene>
<keyword evidence="1" id="KW-0472">Membrane</keyword>
<dbReference type="GeneID" id="71855338"/>
<keyword evidence="1" id="KW-0812">Transmembrane</keyword>
<dbReference type="EMBL" id="JBHSDJ010000003">
    <property type="protein sequence ID" value="MFC4245709.1"/>
    <property type="molecule type" value="Genomic_DNA"/>
</dbReference>
<sequence>MKWRCTWCGKPHETNDPPCDNCGHGSFERAVVREPDLETVDTGPAYVWTCTDCGRDHVKNSPPCSRCGNPTLEKREQDYADVERDLETPSWLEVAKPYAPIIAVLAVVIGLFATGVVPLSMLPGIGTPTPPDAPGDGEVAAGLDLETVETEIYDRLEDERQTEDAPTRAYDEGLAAFAEYRNRQIVVAHVEDREPDDLPELSDFGTSCSGDVAIGSSQVVADAPAAYENESELAAAVASGLLENRAYRAEALADRDAEAVDVHVGPDDEVFVTYVAC</sequence>
<organism evidence="2 3">
    <name type="scientific">Natribaculum luteum</name>
    <dbReference type="NCBI Taxonomy" id="1586232"/>
    <lineage>
        <taxon>Archaea</taxon>
        <taxon>Methanobacteriati</taxon>
        <taxon>Methanobacteriota</taxon>
        <taxon>Stenosarchaea group</taxon>
        <taxon>Halobacteria</taxon>
        <taxon>Halobacteriales</taxon>
        <taxon>Natrialbaceae</taxon>
        <taxon>Natribaculum</taxon>
    </lineage>
</organism>
<evidence type="ECO:0000313" key="2">
    <source>
        <dbReference type="EMBL" id="MFC4245709.1"/>
    </source>
</evidence>
<proteinExistence type="predicted"/>
<comment type="caution">
    <text evidence="2">The sequence shown here is derived from an EMBL/GenBank/DDBJ whole genome shotgun (WGS) entry which is preliminary data.</text>
</comment>
<accession>A0ABD5NVQ3</accession>
<protein>
    <recommendedName>
        <fullName evidence="4">Zinc ribbon domain-containing protein</fullName>
    </recommendedName>
</protein>
<reference evidence="2 3" key="1">
    <citation type="journal article" date="2014" name="Int. J. Syst. Evol. Microbiol.">
        <title>Complete genome sequence of Corynebacterium casei LMG S-19264T (=DSM 44701T), isolated from a smear-ripened cheese.</title>
        <authorList>
            <consortium name="US DOE Joint Genome Institute (JGI-PGF)"/>
            <person name="Walter F."/>
            <person name="Albersmeier A."/>
            <person name="Kalinowski J."/>
            <person name="Ruckert C."/>
        </authorList>
    </citation>
    <scope>NUCLEOTIDE SEQUENCE [LARGE SCALE GENOMIC DNA]</scope>
    <source>
        <strain evidence="2 3">IBRC-M 10912</strain>
    </source>
</reference>
<dbReference type="RefSeq" id="WP_246969206.1">
    <property type="nucleotide sequence ID" value="NZ_CP095397.1"/>
</dbReference>
<feature type="transmembrane region" description="Helical" evidence="1">
    <location>
        <begin position="98"/>
        <end position="119"/>
    </location>
</feature>
<evidence type="ECO:0008006" key="4">
    <source>
        <dbReference type="Google" id="ProtNLM"/>
    </source>
</evidence>